<dbReference type="InterPro" id="IPR036397">
    <property type="entry name" value="RNaseH_sf"/>
</dbReference>
<sequence length="190" mass="21770">MTKHIAFIDVETTGMSAEASEVIELGVMLGEYEDNRIIRVADEYCEFQEPFYSISPTITNLTGITDQMVRGKSLDMDRILKILDQADGIVAHNASFDRGFVSRLLPETLDMDWYCSVRQIKWKNYGFENGKLQQLLRAHRIQVHNAHRALDDAKNLAILLNSSNPHLEDDTFISYLMNKAPMKKPTKSRF</sequence>
<evidence type="ECO:0000313" key="3">
    <source>
        <dbReference type="Proteomes" id="UP000192486"/>
    </source>
</evidence>
<organism evidence="2 3">
    <name type="scientific">Sporosarcina ureae</name>
    <dbReference type="NCBI Taxonomy" id="1571"/>
    <lineage>
        <taxon>Bacteria</taxon>
        <taxon>Bacillati</taxon>
        <taxon>Bacillota</taxon>
        <taxon>Bacilli</taxon>
        <taxon>Bacillales</taxon>
        <taxon>Caryophanaceae</taxon>
        <taxon>Sporosarcina</taxon>
    </lineage>
</organism>
<dbReference type="Pfam" id="PF00929">
    <property type="entry name" value="RNase_T"/>
    <property type="match status" value="1"/>
</dbReference>
<dbReference type="Gene3D" id="3.30.420.10">
    <property type="entry name" value="Ribonuclease H-like superfamily/Ribonuclease H"/>
    <property type="match status" value="1"/>
</dbReference>
<dbReference type="InterPro" id="IPR013520">
    <property type="entry name" value="Ribonucl_H"/>
</dbReference>
<protein>
    <recommendedName>
        <fullName evidence="1">Exonuclease domain-containing protein</fullName>
    </recommendedName>
</protein>
<name>A0ABN4YQ29_SPOUR</name>
<reference evidence="2 3" key="1">
    <citation type="submission" date="2016-04" db="EMBL/GenBank/DDBJ databases">
        <title>Comparative Genomics and Epigenetics of Sporosarcina ureae.</title>
        <authorList>
            <person name="Oliver A.S."/>
            <person name="Cooper K.K."/>
        </authorList>
    </citation>
    <scope>NUCLEOTIDE SEQUENCE [LARGE SCALE GENOMIC DNA]</scope>
    <source>
        <strain evidence="2 3">S204</strain>
    </source>
</reference>
<dbReference type="Proteomes" id="UP000192486">
    <property type="component" value="Chromosome"/>
</dbReference>
<dbReference type="EMBL" id="CP015108">
    <property type="protein sequence ID" value="ARF13926.1"/>
    <property type="molecule type" value="Genomic_DNA"/>
</dbReference>
<dbReference type="SUPFAM" id="SSF53098">
    <property type="entry name" value="Ribonuclease H-like"/>
    <property type="match status" value="1"/>
</dbReference>
<dbReference type="PANTHER" id="PTHR30231:SF37">
    <property type="entry name" value="EXODEOXYRIBONUCLEASE 10"/>
    <property type="match status" value="1"/>
</dbReference>
<dbReference type="PANTHER" id="PTHR30231">
    <property type="entry name" value="DNA POLYMERASE III SUBUNIT EPSILON"/>
    <property type="match status" value="1"/>
</dbReference>
<dbReference type="InterPro" id="IPR012337">
    <property type="entry name" value="RNaseH-like_sf"/>
</dbReference>
<evidence type="ECO:0000313" key="2">
    <source>
        <dbReference type="EMBL" id="ARF13926.1"/>
    </source>
</evidence>
<dbReference type="CDD" id="cd06127">
    <property type="entry name" value="DEDDh"/>
    <property type="match status" value="1"/>
</dbReference>
<dbReference type="RefSeq" id="WP_029054241.1">
    <property type="nucleotide sequence ID" value="NZ_CP015108.1"/>
</dbReference>
<accession>A0ABN4YQ29</accession>
<evidence type="ECO:0000259" key="1">
    <source>
        <dbReference type="SMART" id="SM00479"/>
    </source>
</evidence>
<keyword evidence="3" id="KW-1185">Reference proteome</keyword>
<feature type="domain" description="Exonuclease" evidence="1">
    <location>
        <begin position="4"/>
        <end position="169"/>
    </location>
</feature>
<gene>
    <name evidence="2" type="ORF">SporoS204_07075</name>
</gene>
<dbReference type="SMART" id="SM00479">
    <property type="entry name" value="EXOIII"/>
    <property type="match status" value="1"/>
</dbReference>
<proteinExistence type="predicted"/>